<dbReference type="RefSeq" id="WP_270005195.1">
    <property type="nucleotide sequence ID" value="NZ_JAPFGC010000002.1"/>
</dbReference>
<reference evidence="1" key="1">
    <citation type="submission" date="2022-11" db="EMBL/GenBank/DDBJ databases">
        <title>Refractory cell wall polysaccharides provide important carbon source for microbial heterotrophs in the hadal ocean.</title>
        <authorList>
            <person name="Zhu X."/>
        </authorList>
    </citation>
    <scope>NUCLEOTIDE SEQUENCE</scope>
    <source>
        <strain evidence="1">MTRN7</strain>
    </source>
</reference>
<keyword evidence="2" id="KW-1185">Reference proteome</keyword>
<organism evidence="1 2">
    <name type="scientific">Mesoflavibacter profundi</name>
    <dbReference type="NCBI Taxonomy" id="2708110"/>
    <lineage>
        <taxon>Bacteria</taxon>
        <taxon>Pseudomonadati</taxon>
        <taxon>Bacteroidota</taxon>
        <taxon>Flavobacteriia</taxon>
        <taxon>Flavobacteriales</taxon>
        <taxon>Flavobacteriaceae</taxon>
        <taxon>Mesoflavibacter</taxon>
    </lineage>
</organism>
<gene>
    <name evidence="1" type="ORF">OOZ35_04865</name>
</gene>
<proteinExistence type="predicted"/>
<comment type="caution">
    <text evidence="1">The sequence shown here is derived from an EMBL/GenBank/DDBJ whole genome shotgun (WGS) entry which is preliminary data.</text>
</comment>
<accession>A0ABT4RYE8</accession>
<dbReference type="Proteomes" id="UP001149142">
    <property type="component" value="Unassembled WGS sequence"/>
</dbReference>
<name>A0ABT4RYE8_9FLAO</name>
<dbReference type="EMBL" id="JAPFGC010000002">
    <property type="protein sequence ID" value="MDA0176822.1"/>
    <property type="molecule type" value="Genomic_DNA"/>
</dbReference>
<sequence>MFRELVYDAVCKYLSKEQTEALDKELQKVAFVKSDTKFVNILFKHFNIDRFKDAPIDEEDIMLYNYFKYDYNGKTISFRGRLLSKYIKAINKK</sequence>
<evidence type="ECO:0000313" key="1">
    <source>
        <dbReference type="EMBL" id="MDA0176822.1"/>
    </source>
</evidence>
<evidence type="ECO:0000313" key="2">
    <source>
        <dbReference type="Proteomes" id="UP001149142"/>
    </source>
</evidence>
<protein>
    <submittedName>
        <fullName evidence="1">Uncharacterized protein</fullName>
    </submittedName>
</protein>